<evidence type="ECO:0000313" key="1">
    <source>
        <dbReference type="Proteomes" id="UP000050790"/>
    </source>
</evidence>
<dbReference type="AlphaFoldDB" id="A0AA85ABB6"/>
<accession>A0AA85ABB6</accession>
<reference evidence="2" key="1">
    <citation type="submission" date="2023-11" db="UniProtKB">
        <authorList>
            <consortium name="WormBaseParasite"/>
        </authorList>
    </citation>
    <scope>IDENTIFICATION</scope>
</reference>
<proteinExistence type="predicted"/>
<dbReference type="WBParaSite" id="SMRG1_75400.1">
    <property type="protein sequence ID" value="SMRG1_75400.1"/>
    <property type="gene ID" value="SMRG1_75400"/>
</dbReference>
<sequence length="88" mass="9845">MASLEHSRRAVIKQDGGCLCTEAVVQTMAMVNMNTNTWDHNIDAELFSVLEHDECNKQEKSCSILLLLSDDMESIFAQLVTSELKSIL</sequence>
<name>A0AA85ABB6_9TREM</name>
<dbReference type="Proteomes" id="UP000050790">
    <property type="component" value="Unassembled WGS sequence"/>
</dbReference>
<organism evidence="1 2">
    <name type="scientific">Schistosoma margrebowiei</name>
    <dbReference type="NCBI Taxonomy" id="48269"/>
    <lineage>
        <taxon>Eukaryota</taxon>
        <taxon>Metazoa</taxon>
        <taxon>Spiralia</taxon>
        <taxon>Lophotrochozoa</taxon>
        <taxon>Platyhelminthes</taxon>
        <taxon>Trematoda</taxon>
        <taxon>Digenea</taxon>
        <taxon>Strigeidida</taxon>
        <taxon>Schistosomatoidea</taxon>
        <taxon>Schistosomatidae</taxon>
        <taxon>Schistosoma</taxon>
    </lineage>
</organism>
<evidence type="ECO:0000313" key="2">
    <source>
        <dbReference type="WBParaSite" id="SMRG1_75400.1"/>
    </source>
</evidence>
<protein>
    <submittedName>
        <fullName evidence="2">Uncharacterized protein</fullName>
    </submittedName>
</protein>